<protein>
    <submittedName>
        <fullName evidence="5">1-acyl-sn-glycerol-3-phosphate acyltransferase</fullName>
    </submittedName>
</protein>
<dbReference type="InterPro" id="IPR002123">
    <property type="entry name" value="Plipid/glycerol_acylTrfase"/>
</dbReference>
<dbReference type="CDD" id="cd07989">
    <property type="entry name" value="LPLAT_AGPAT-like"/>
    <property type="match status" value="1"/>
</dbReference>
<dbReference type="SUPFAM" id="SSF69593">
    <property type="entry name" value="Glycerol-3-phosphate (1)-acyltransferase"/>
    <property type="match status" value="1"/>
</dbReference>
<accession>A0A7G6VVZ8</accession>
<feature type="domain" description="Phospholipid/glycerol acyltransferase" evidence="4">
    <location>
        <begin position="69"/>
        <end position="184"/>
    </location>
</feature>
<evidence type="ECO:0000259" key="4">
    <source>
        <dbReference type="SMART" id="SM00563"/>
    </source>
</evidence>
<dbReference type="GO" id="GO:0003841">
    <property type="term" value="F:1-acylglycerol-3-phosphate O-acyltransferase activity"/>
    <property type="evidence" value="ECO:0007669"/>
    <property type="project" value="TreeGrafter"/>
</dbReference>
<dbReference type="GO" id="GO:0006654">
    <property type="term" value="P:phosphatidic acid biosynthetic process"/>
    <property type="evidence" value="ECO:0007669"/>
    <property type="project" value="TreeGrafter"/>
</dbReference>
<comment type="pathway">
    <text evidence="1">Lipid metabolism.</text>
</comment>
<dbReference type="SMART" id="SM00563">
    <property type="entry name" value="PlsC"/>
    <property type="match status" value="1"/>
</dbReference>
<evidence type="ECO:0000256" key="3">
    <source>
        <dbReference type="ARBA" id="ARBA00023315"/>
    </source>
</evidence>
<dbReference type="Pfam" id="PF01553">
    <property type="entry name" value="Acyltransferase"/>
    <property type="match status" value="1"/>
</dbReference>
<evidence type="ECO:0000313" key="5">
    <source>
        <dbReference type="EMBL" id="QNE05913.1"/>
    </source>
</evidence>
<dbReference type="RefSeq" id="WP_185884960.1">
    <property type="nucleotide sequence ID" value="NZ_CP060052.1"/>
</dbReference>
<sequence>MAWLRTIVFAGIFYAGSLLFVLAASAAGAFSHTGLMHVAEGWSQFHRWCVTRLLGITIRIEGERPEGQAFYVLRHESFFEAIDLPTFLPRYPVPFAKIELIRIPLWGELAARYGVVPVDRSRGAAALRDMKRAADIVKPTGRDFALFPEGTRVDVGTSPRMQSGLYGIYRLLNLPMVPVAVDSGRLYHKMPKRRGTITYRIGEAIPPGLDRIEVESRVRDAINALNANYRADDQPG</sequence>
<proteinExistence type="predicted"/>
<keyword evidence="2 5" id="KW-0808">Transferase</keyword>
<evidence type="ECO:0000256" key="1">
    <source>
        <dbReference type="ARBA" id="ARBA00005189"/>
    </source>
</evidence>
<dbReference type="Proteomes" id="UP000515297">
    <property type="component" value="Chromosome"/>
</dbReference>
<name>A0A7G6VVZ8_9SPHN</name>
<dbReference type="PANTHER" id="PTHR10434:SF66">
    <property type="entry name" value="PHOSPHOLIPID_GLYCEROL ACYLTRANSFERASE DOMAIN-CONTAINING PROTEIN"/>
    <property type="match status" value="1"/>
</dbReference>
<dbReference type="EMBL" id="CP060052">
    <property type="protein sequence ID" value="QNE05913.1"/>
    <property type="molecule type" value="Genomic_DNA"/>
</dbReference>
<dbReference type="PANTHER" id="PTHR10434">
    <property type="entry name" value="1-ACYL-SN-GLYCEROL-3-PHOSPHATE ACYLTRANSFERASE"/>
    <property type="match status" value="1"/>
</dbReference>
<keyword evidence="3 5" id="KW-0012">Acyltransferase</keyword>
<gene>
    <name evidence="5" type="ORF">H4O24_04435</name>
</gene>
<evidence type="ECO:0000313" key="6">
    <source>
        <dbReference type="Proteomes" id="UP000515297"/>
    </source>
</evidence>
<organism evidence="5 6">
    <name type="scientific">Croceicoccus marinus</name>
    <dbReference type="NCBI Taxonomy" id="450378"/>
    <lineage>
        <taxon>Bacteria</taxon>
        <taxon>Pseudomonadati</taxon>
        <taxon>Pseudomonadota</taxon>
        <taxon>Alphaproteobacteria</taxon>
        <taxon>Sphingomonadales</taxon>
        <taxon>Erythrobacteraceae</taxon>
        <taxon>Croceicoccus</taxon>
    </lineage>
</organism>
<dbReference type="AlphaFoldDB" id="A0A7G6VVZ8"/>
<reference evidence="5 6" key="1">
    <citation type="submission" date="2020-08" db="EMBL/GenBank/DDBJ databases">
        <authorList>
            <person name="Liu G."/>
            <person name="Sun C."/>
        </authorList>
    </citation>
    <scope>NUCLEOTIDE SEQUENCE [LARGE SCALE GENOMIC DNA]</scope>
    <source>
        <strain evidence="5 6">OT19</strain>
    </source>
</reference>
<evidence type="ECO:0000256" key="2">
    <source>
        <dbReference type="ARBA" id="ARBA00022679"/>
    </source>
</evidence>